<keyword evidence="2" id="KW-1185">Reference proteome</keyword>
<proteinExistence type="predicted"/>
<comment type="caution">
    <text evidence="1">The sequence shown here is derived from an EMBL/GenBank/DDBJ whole genome shotgun (WGS) entry which is preliminary data.</text>
</comment>
<reference evidence="1 2" key="1">
    <citation type="submission" date="2021-10" db="EMBL/GenBank/DDBJ databases">
        <title>Anaerobic single-cell dispensing facilitates the cultivation of human gut bacteria.</title>
        <authorList>
            <person name="Afrizal A."/>
        </authorList>
    </citation>
    <scope>NUCLEOTIDE SEQUENCE [LARGE SCALE GENOMIC DNA]</scope>
    <source>
        <strain evidence="1 2">CLA-AA-H273</strain>
    </source>
</reference>
<protein>
    <submittedName>
        <fullName evidence="1">L-2-amino-thiazoline-4-carboxylic acid hydrolase</fullName>
    </submittedName>
</protein>
<sequence length="181" mass="21363">MSKADYKIEGTVPRELLVSEVRKAARQFAMQFFHFSKVLYDQFGLEKTKDIVRQTVFELAVDRSDQLREKALAQGLKADSVEDFMSVIDLPFTGWIPEWGEDHCPYAEVWRTYFDKYPWFREIAPFYCDVIDTTTIENFSKCLSHRITQNVILEGTCCKREYFESDKVKRGEYTYGKKEEN</sequence>
<dbReference type="GO" id="GO:0016787">
    <property type="term" value="F:hydrolase activity"/>
    <property type="evidence" value="ECO:0007669"/>
    <property type="project" value="UniProtKB-KW"/>
</dbReference>
<name>A0AAE2ZXV6_9FIRM</name>
<dbReference type="AlphaFoldDB" id="A0AAE2ZXV6"/>
<keyword evidence="1" id="KW-0378">Hydrolase</keyword>
<dbReference type="RefSeq" id="WP_117465899.1">
    <property type="nucleotide sequence ID" value="NZ_JAJEPV010000015.1"/>
</dbReference>
<evidence type="ECO:0000313" key="1">
    <source>
        <dbReference type="EMBL" id="MCC2119487.1"/>
    </source>
</evidence>
<organism evidence="1 2">
    <name type="scientific">Waltera acetigignens</name>
    <dbReference type="NCBI Taxonomy" id="2981769"/>
    <lineage>
        <taxon>Bacteria</taxon>
        <taxon>Bacillati</taxon>
        <taxon>Bacillota</taxon>
        <taxon>Clostridia</taxon>
        <taxon>Lachnospirales</taxon>
        <taxon>Lachnospiraceae</taxon>
        <taxon>Waltera</taxon>
    </lineage>
</organism>
<dbReference type="Proteomes" id="UP001197795">
    <property type="component" value="Unassembled WGS sequence"/>
</dbReference>
<evidence type="ECO:0000313" key="2">
    <source>
        <dbReference type="Proteomes" id="UP001197795"/>
    </source>
</evidence>
<dbReference type="EMBL" id="JAJEPV010000015">
    <property type="protein sequence ID" value="MCC2119487.1"/>
    <property type="molecule type" value="Genomic_DNA"/>
</dbReference>
<accession>A0AAE2ZXV6</accession>
<gene>
    <name evidence="1" type="ORF">LKD75_07725</name>
</gene>